<accession>A0A0H3K284</accession>
<sequence>MAQRYTKSNLPQKNCLVCGRPFEWRRKWKDCWEEVRYCSDRCRRRRSSASQTGEDPA</sequence>
<proteinExistence type="predicted"/>
<reference evidence="1 2" key="1">
    <citation type="journal article" date="2007" name="Photosyn. Res.">
        <title>Complete nucleotide sequence of the freshwater unicellular cyanobacterium Synechococcus elongatus PCC 6301 chromosome: gene content and organization.</title>
        <authorList>
            <person name="Sugita C."/>
            <person name="Ogata K."/>
            <person name="Shikata M."/>
            <person name="Jikuya H."/>
            <person name="Takano J."/>
            <person name="Furumichi M."/>
            <person name="Kanehisa M."/>
            <person name="Omata T."/>
            <person name="Sugiura M."/>
            <person name="Sugita M."/>
        </authorList>
    </citation>
    <scope>NUCLEOTIDE SEQUENCE [LARGE SCALE GENOMIC DNA]</scope>
    <source>
        <strain evidence="2">ATCC 27144 / PCC 6301 / SAUG 1402/1</strain>
    </source>
</reference>
<evidence type="ECO:0000313" key="2">
    <source>
        <dbReference type="Proteomes" id="UP000001175"/>
    </source>
</evidence>
<dbReference type="PANTHER" id="PTHR37463">
    <property type="entry name" value="GSL3115 PROTEIN"/>
    <property type="match status" value="1"/>
</dbReference>
<evidence type="ECO:0000313" key="1">
    <source>
        <dbReference type="EMBL" id="BAD78248.1"/>
    </source>
</evidence>
<protein>
    <recommendedName>
        <fullName evidence="3">DUF2256 domain-containing protein</fullName>
    </recommendedName>
</protein>
<name>A0A0H3K284_SYNP6</name>
<dbReference type="KEGG" id="syc:syc0058_c"/>
<dbReference type="InterPro" id="IPR017136">
    <property type="entry name" value="UCP037205"/>
</dbReference>
<dbReference type="PANTHER" id="PTHR37463:SF1">
    <property type="entry name" value="DUF2256 DOMAIN-CONTAINING PROTEIN"/>
    <property type="match status" value="1"/>
</dbReference>
<dbReference type="EMBL" id="AP008231">
    <property type="protein sequence ID" value="BAD78248.1"/>
    <property type="molecule type" value="Genomic_DNA"/>
</dbReference>
<gene>
    <name evidence="1" type="ordered locus">syc0058_c</name>
</gene>
<dbReference type="eggNOG" id="COG4338">
    <property type="taxonomic scope" value="Bacteria"/>
</dbReference>
<dbReference type="GeneID" id="72430360"/>
<dbReference type="Proteomes" id="UP000001175">
    <property type="component" value="Chromosome"/>
</dbReference>
<organism evidence="1 2">
    <name type="scientific">Synechococcus sp. (strain ATCC 27144 / PCC 6301 / SAUG 1402/1)</name>
    <name type="common">Anacystis nidulans</name>
    <dbReference type="NCBI Taxonomy" id="269084"/>
    <lineage>
        <taxon>Bacteria</taxon>
        <taxon>Bacillati</taxon>
        <taxon>Cyanobacteriota</taxon>
        <taxon>Cyanophyceae</taxon>
        <taxon>Synechococcales</taxon>
        <taxon>Synechococcaceae</taxon>
        <taxon>Synechococcus</taxon>
    </lineage>
</organism>
<dbReference type="Pfam" id="PF10013">
    <property type="entry name" value="DUF2256"/>
    <property type="match status" value="1"/>
</dbReference>
<dbReference type="PIRSF" id="PIRSF037205">
    <property type="entry name" value="UCP037205"/>
    <property type="match status" value="1"/>
</dbReference>
<dbReference type="AlphaFoldDB" id="A0A0H3K284"/>
<dbReference type="RefSeq" id="WP_011242371.1">
    <property type="nucleotide sequence ID" value="NC_006576.1"/>
</dbReference>
<evidence type="ECO:0008006" key="3">
    <source>
        <dbReference type="Google" id="ProtNLM"/>
    </source>
</evidence>